<dbReference type="GO" id="GO:0005737">
    <property type="term" value="C:cytoplasm"/>
    <property type="evidence" value="ECO:0007669"/>
    <property type="project" value="TreeGrafter"/>
</dbReference>
<dbReference type="HOGENOM" id="CLU_734364_0_0_1"/>
<dbReference type="GO" id="GO:0006364">
    <property type="term" value="P:rRNA processing"/>
    <property type="evidence" value="ECO:0007669"/>
    <property type="project" value="TreeGrafter"/>
</dbReference>
<evidence type="ECO:0000313" key="3">
    <source>
        <dbReference type="Proteomes" id="UP000032141"/>
    </source>
</evidence>
<dbReference type="PANTHER" id="PTHR12821">
    <property type="entry name" value="BYSTIN"/>
    <property type="match status" value="1"/>
</dbReference>
<dbReference type="eggNOG" id="KOG3871">
    <property type="taxonomic scope" value="Eukaryota"/>
</dbReference>
<organism evidence="2 3">
    <name type="scientific">Brassica oleracea var. oleracea</name>
    <dbReference type="NCBI Taxonomy" id="109376"/>
    <lineage>
        <taxon>Eukaryota</taxon>
        <taxon>Viridiplantae</taxon>
        <taxon>Streptophyta</taxon>
        <taxon>Embryophyta</taxon>
        <taxon>Tracheophyta</taxon>
        <taxon>Spermatophyta</taxon>
        <taxon>Magnoliopsida</taxon>
        <taxon>eudicotyledons</taxon>
        <taxon>Gunneridae</taxon>
        <taxon>Pentapetalae</taxon>
        <taxon>rosids</taxon>
        <taxon>malvids</taxon>
        <taxon>Brassicales</taxon>
        <taxon>Brassicaceae</taxon>
        <taxon>Brassiceae</taxon>
        <taxon>Brassica</taxon>
    </lineage>
</organism>
<evidence type="ECO:0000313" key="2">
    <source>
        <dbReference type="EnsemblPlants" id="Bo7g047130.1"/>
    </source>
</evidence>
<name>A0A0D3D686_BRAOL</name>
<comment type="similarity">
    <text evidence="1">Belongs to the bystin family.</text>
</comment>
<dbReference type="GO" id="GO:0005730">
    <property type="term" value="C:nucleolus"/>
    <property type="evidence" value="ECO:0007669"/>
    <property type="project" value="TreeGrafter"/>
</dbReference>
<dbReference type="PANTHER" id="PTHR12821:SF0">
    <property type="entry name" value="BYSTIN"/>
    <property type="match status" value="1"/>
</dbReference>
<keyword evidence="3" id="KW-1185">Reference proteome</keyword>
<protein>
    <submittedName>
        <fullName evidence="2">Uncharacterized protein</fullName>
    </submittedName>
</protein>
<dbReference type="InterPro" id="IPR007955">
    <property type="entry name" value="Bystin"/>
</dbReference>
<dbReference type="EnsemblPlants" id="Bo7g047130.1">
    <property type="protein sequence ID" value="Bo7g047130.1"/>
    <property type="gene ID" value="Bo7g047130"/>
</dbReference>
<dbReference type="OMA" id="LMSEYTI"/>
<sequence length="461" mass="52474">MVSSSMVSLDTMSIKLSSRKFPPCTLDRPLFSKIHITLHLADGSTSNQRHHKTIQFFFCQNMSAFHQWKVRTTIAKKQDMMFLEAGISSKIMKVALGQQKEIADEENAERNSITAVFCVASALNAEEENRKAPPQHTLADIIIKKIKDNDAELPEEERHDPDQMDPMIAKLCEGVFFTASENDIYCSVVKLMNEYTVGKMPRAFGWAFGYPFGFGSGLFRFWVFGVKDFSPIRVRTKMDKKRDRIVNAQPFIIDDASVANEERSPITAVFSAASALNTEEEKRVFEEEEDDIDHFYGNFDDDSYQGDVNEEDEKLFESFFVKNALPRRTLAYILIKKIKDNDAELAEEERHDPQMDPMIAKLYKGMFLTASENDIYCSVANLMSEYTIGKMPSAFVRTKMARKRDRIVNAQPFITDDASVGSSRKRSKVPKIHQQQNKLIGAGISNKIMKVSLAQQKEIVD</sequence>
<proteinExistence type="inferred from homology"/>
<dbReference type="GO" id="GO:0030515">
    <property type="term" value="F:snoRNA binding"/>
    <property type="evidence" value="ECO:0007669"/>
    <property type="project" value="TreeGrafter"/>
</dbReference>
<reference evidence="2 3" key="1">
    <citation type="journal article" date="2014" name="Genome Biol.">
        <title>Transcriptome and methylome profiling reveals relics of genome dominance in the mesopolyploid Brassica oleracea.</title>
        <authorList>
            <person name="Parkin I.A."/>
            <person name="Koh C."/>
            <person name="Tang H."/>
            <person name="Robinson S.J."/>
            <person name="Kagale S."/>
            <person name="Clarke W.E."/>
            <person name="Town C.D."/>
            <person name="Nixon J."/>
            <person name="Krishnakumar V."/>
            <person name="Bidwell S.L."/>
            <person name="Denoeud F."/>
            <person name="Belcram H."/>
            <person name="Links M.G."/>
            <person name="Just J."/>
            <person name="Clarke C."/>
            <person name="Bender T."/>
            <person name="Huebert T."/>
            <person name="Mason A.S."/>
            <person name="Pires J.C."/>
            <person name="Barker G."/>
            <person name="Moore J."/>
            <person name="Walley P.G."/>
            <person name="Manoli S."/>
            <person name="Batley J."/>
            <person name="Edwards D."/>
            <person name="Nelson M.N."/>
            <person name="Wang X."/>
            <person name="Paterson A.H."/>
            <person name="King G."/>
            <person name="Bancroft I."/>
            <person name="Chalhoub B."/>
            <person name="Sharpe A.G."/>
        </authorList>
    </citation>
    <scope>NUCLEOTIDE SEQUENCE</scope>
    <source>
        <strain evidence="2 3">cv. TO1000</strain>
    </source>
</reference>
<dbReference type="Proteomes" id="UP000032141">
    <property type="component" value="Chromosome C7"/>
</dbReference>
<dbReference type="Gramene" id="Bo7g047130.1">
    <property type="protein sequence ID" value="Bo7g047130.1"/>
    <property type="gene ID" value="Bo7g047130"/>
</dbReference>
<reference evidence="2" key="2">
    <citation type="submission" date="2015-03" db="UniProtKB">
        <authorList>
            <consortium name="EnsemblPlants"/>
        </authorList>
    </citation>
    <scope>IDENTIFICATION</scope>
</reference>
<dbReference type="GO" id="GO:0030688">
    <property type="term" value="C:preribosome, small subunit precursor"/>
    <property type="evidence" value="ECO:0007669"/>
    <property type="project" value="TreeGrafter"/>
</dbReference>
<dbReference type="AlphaFoldDB" id="A0A0D3D686"/>
<evidence type="ECO:0000256" key="1">
    <source>
        <dbReference type="ARBA" id="ARBA00007114"/>
    </source>
</evidence>
<dbReference type="STRING" id="109376.A0A0D3D686"/>
<accession>A0A0D3D686</accession>